<reference evidence="1" key="1">
    <citation type="journal article" date="2020" name="Stud. Mycol.">
        <title>101 Dothideomycetes genomes: a test case for predicting lifestyles and emergence of pathogens.</title>
        <authorList>
            <person name="Haridas S."/>
            <person name="Albert R."/>
            <person name="Binder M."/>
            <person name="Bloem J."/>
            <person name="Labutti K."/>
            <person name="Salamov A."/>
            <person name="Andreopoulos B."/>
            <person name="Baker S."/>
            <person name="Barry K."/>
            <person name="Bills G."/>
            <person name="Bluhm B."/>
            <person name="Cannon C."/>
            <person name="Castanera R."/>
            <person name="Culley D."/>
            <person name="Daum C."/>
            <person name="Ezra D."/>
            <person name="Gonzalez J."/>
            <person name="Henrissat B."/>
            <person name="Kuo A."/>
            <person name="Liang C."/>
            <person name="Lipzen A."/>
            <person name="Lutzoni F."/>
            <person name="Magnuson J."/>
            <person name="Mondo S."/>
            <person name="Nolan M."/>
            <person name="Ohm R."/>
            <person name="Pangilinan J."/>
            <person name="Park H.-J."/>
            <person name="Ramirez L."/>
            <person name="Alfaro M."/>
            <person name="Sun H."/>
            <person name="Tritt A."/>
            <person name="Yoshinaga Y."/>
            <person name="Zwiers L.-H."/>
            <person name="Turgeon B."/>
            <person name="Goodwin S."/>
            <person name="Spatafora J."/>
            <person name="Crous P."/>
            <person name="Grigoriev I."/>
        </authorList>
    </citation>
    <scope>NUCLEOTIDE SEQUENCE</scope>
    <source>
        <strain evidence="1">ATCC 16933</strain>
    </source>
</reference>
<gene>
    <name evidence="1" type="ORF">BDY21DRAFT_349167</name>
</gene>
<sequence>MIWSQSVFRASNEPTNQSPEYGWLLAFSEGKKRACKLATSILSNALFYLSSSVSRNLNNQYFLFFCFVLFAEKGKEKSSKTRASCCAQVMSTCLENLRSKEPLKIHVPLANVVLHAMAHPFQSDFALKNAANSKKLSLSIPRGQVTRTRVAPVTQHHSKPVIAAA</sequence>
<protein>
    <submittedName>
        <fullName evidence="1">Uncharacterized protein</fullName>
    </submittedName>
</protein>
<name>A0A6A6NW46_9PEZI</name>
<organism evidence="1 2">
    <name type="scientific">Lineolata rhizophorae</name>
    <dbReference type="NCBI Taxonomy" id="578093"/>
    <lineage>
        <taxon>Eukaryota</taxon>
        <taxon>Fungi</taxon>
        <taxon>Dikarya</taxon>
        <taxon>Ascomycota</taxon>
        <taxon>Pezizomycotina</taxon>
        <taxon>Dothideomycetes</taxon>
        <taxon>Dothideomycetes incertae sedis</taxon>
        <taxon>Lineolatales</taxon>
        <taxon>Lineolataceae</taxon>
        <taxon>Lineolata</taxon>
    </lineage>
</organism>
<evidence type="ECO:0000313" key="1">
    <source>
        <dbReference type="EMBL" id="KAF2455941.1"/>
    </source>
</evidence>
<accession>A0A6A6NW46</accession>
<dbReference type="EMBL" id="MU001685">
    <property type="protein sequence ID" value="KAF2455941.1"/>
    <property type="molecule type" value="Genomic_DNA"/>
</dbReference>
<proteinExistence type="predicted"/>
<keyword evidence="2" id="KW-1185">Reference proteome</keyword>
<evidence type="ECO:0000313" key="2">
    <source>
        <dbReference type="Proteomes" id="UP000799766"/>
    </source>
</evidence>
<dbReference type="AlphaFoldDB" id="A0A6A6NW46"/>
<dbReference type="Proteomes" id="UP000799766">
    <property type="component" value="Unassembled WGS sequence"/>
</dbReference>